<dbReference type="GO" id="GO:0008061">
    <property type="term" value="F:chitin binding"/>
    <property type="evidence" value="ECO:0007669"/>
    <property type="project" value="InterPro"/>
</dbReference>
<gene>
    <name evidence="6" type="ORF">BV898_14435</name>
</gene>
<feature type="domain" description="GH18" evidence="5">
    <location>
        <begin position="5"/>
        <end position="351"/>
    </location>
</feature>
<dbReference type="Pfam" id="PF00704">
    <property type="entry name" value="Glyco_hydro_18"/>
    <property type="match status" value="1"/>
</dbReference>
<dbReference type="InterPro" id="IPR001223">
    <property type="entry name" value="Glyco_hydro18_cat"/>
</dbReference>
<evidence type="ECO:0000313" key="6">
    <source>
        <dbReference type="EMBL" id="OWA49899.1"/>
    </source>
</evidence>
<dbReference type="PANTHER" id="PTHR11177">
    <property type="entry name" value="CHITINASE"/>
    <property type="match status" value="1"/>
</dbReference>
<dbReference type="GO" id="GO:0004568">
    <property type="term" value="F:chitinase activity"/>
    <property type="evidence" value="ECO:0007669"/>
    <property type="project" value="UniProtKB-ARBA"/>
</dbReference>
<evidence type="ECO:0000256" key="1">
    <source>
        <dbReference type="ARBA" id="ARBA00022801"/>
    </source>
</evidence>
<dbReference type="InterPro" id="IPR017853">
    <property type="entry name" value="GH"/>
</dbReference>
<reference evidence="7" key="1">
    <citation type="submission" date="2017-01" db="EMBL/GenBank/DDBJ databases">
        <title>Comparative genomics of anhydrobiosis in the tardigrade Hypsibius dujardini.</title>
        <authorList>
            <person name="Yoshida Y."/>
            <person name="Koutsovoulos G."/>
            <person name="Laetsch D."/>
            <person name="Stevens L."/>
            <person name="Kumar S."/>
            <person name="Horikawa D."/>
            <person name="Ishino K."/>
            <person name="Komine S."/>
            <person name="Tomita M."/>
            <person name="Blaxter M."/>
            <person name="Arakawa K."/>
        </authorList>
    </citation>
    <scope>NUCLEOTIDE SEQUENCE [LARGE SCALE GENOMIC DNA]</scope>
    <source>
        <strain evidence="7">Z151</strain>
    </source>
</reference>
<dbReference type="PROSITE" id="PS01095">
    <property type="entry name" value="GH18_1"/>
    <property type="match status" value="1"/>
</dbReference>
<dbReference type="InterPro" id="IPR029070">
    <property type="entry name" value="Chitinase_insertion_sf"/>
</dbReference>
<dbReference type="PROSITE" id="PS51910">
    <property type="entry name" value="GH18_2"/>
    <property type="match status" value="1"/>
</dbReference>
<keyword evidence="1 3" id="KW-0378">Hydrolase</keyword>
<evidence type="ECO:0000259" key="5">
    <source>
        <dbReference type="PROSITE" id="PS51910"/>
    </source>
</evidence>
<dbReference type="Gene3D" id="3.10.50.10">
    <property type="match status" value="1"/>
</dbReference>
<dbReference type="InterPro" id="IPR011583">
    <property type="entry name" value="Chitinase_II/V-like_cat"/>
</dbReference>
<dbReference type="PANTHER" id="PTHR11177:SF390">
    <property type="entry name" value="CHITINASE 11"/>
    <property type="match status" value="1"/>
</dbReference>
<dbReference type="AlphaFoldDB" id="A0A9X6NI92"/>
<dbReference type="InterPro" id="IPR050314">
    <property type="entry name" value="Glycosyl_Hydrlase_18"/>
</dbReference>
<comment type="caution">
    <text evidence="6">The sequence shown here is derived from an EMBL/GenBank/DDBJ whole genome shotgun (WGS) entry which is preliminary data.</text>
</comment>
<dbReference type="InterPro" id="IPR001579">
    <property type="entry name" value="Glyco_hydro_18_chit_AS"/>
</dbReference>
<dbReference type="Gene3D" id="3.20.20.80">
    <property type="entry name" value="Glycosidases"/>
    <property type="match status" value="1"/>
</dbReference>
<dbReference type="SMART" id="SM00636">
    <property type="entry name" value="Glyco_18"/>
    <property type="match status" value="1"/>
</dbReference>
<dbReference type="SUPFAM" id="SSF51445">
    <property type="entry name" value="(Trans)glycosidases"/>
    <property type="match status" value="1"/>
</dbReference>
<sequence>MASNKIISAYYNYYGSPADLPQPEDLNVDLITHLIVCFTSLDSTTGQCTANQQFRQGLQNCAQLRLKNPTLKVMVSVGTGQAFSVVANSPALIQAFVTSIVSLLEECSLDGLDLDWEFPVFQSQAYDRENFVALLQALRQAFTLHTPQYLLAIAAAAQELIAVKAYDIPAIAQLVDFVNLMCYDYNVWQAYTPFTGHNSPLFRRPCQISIFGRLNTEWSANYWVSQGLPKAKLVVGIPMYPRGWKLLTACLHGYGAPSTATDWQLQSYTAVRGWLADGAVRVFDTYAKVPYAYKGTLWVSYEDEESIRGKTEWITINDFGGAMLYDLKSDDYAGVYGPKFPLVSIVHEVLQ</sequence>
<accession>A0A9X6NI92</accession>
<comment type="similarity">
    <text evidence="4">Belongs to the glycosyl hydrolase 18 family.</text>
</comment>
<dbReference type="GO" id="GO:0006032">
    <property type="term" value="P:chitin catabolic process"/>
    <property type="evidence" value="ECO:0007669"/>
    <property type="project" value="UniProtKB-ARBA"/>
</dbReference>
<dbReference type="GO" id="GO:0005975">
    <property type="term" value="P:carbohydrate metabolic process"/>
    <property type="evidence" value="ECO:0007669"/>
    <property type="project" value="InterPro"/>
</dbReference>
<evidence type="ECO:0000256" key="2">
    <source>
        <dbReference type="ARBA" id="ARBA00023295"/>
    </source>
</evidence>
<organism evidence="6 7">
    <name type="scientific">Hypsibius exemplaris</name>
    <name type="common">Freshwater tardigrade</name>
    <dbReference type="NCBI Taxonomy" id="2072580"/>
    <lineage>
        <taxon>Eukaryota</taxon>
        <taxon>Metazoa</taxon>
        <taxon>Ecdysozoa</taxon>
        <taxon>Tardigrada</taxon>
        <taxon>Eutardigrada</taxon>
        <taxon>Parachela</taxon>
        <taxon>Hypsibioidea</taxon>
        <taxon>Hypsibiidae</taxon>
        <taxon>Hypsibius</taxon>
    </lineage>
</organism>
<name>A0A9X6NI92_HYPEX</name>
<proteinExistence type="inferred from homology"/>
<dbReference type="GO" id="GO:0005576">
    <property type="term" value="C:extracellular region"/>
    <property type="evidence" value="ECO:0007669"/>
    <property type="project" value="TreeGrafter"/>
</dbReference>
<keyword evidence="2 3" id="KW-0326">Glycosidase</keyword>
<evidence type="ECO:0000256" key="3">
    <source>
        <dbReference type="RuleBase" id="RU000489"/>
    </source>
</evidence>
<evidence type="ECO:0000313" key="7">
    <source>
        <dbReference type="Proteomes" id="UP000192578"/>
    </source>
</evidence>
<dbReference type="SUPFAM" id="SSF54556">
    <property type="entry name" value="Chitinase insertion domain"/>
    <property type="match status" value="1"/>
</dbReference>
<evidence type="ECO:0000256" key="4">
    <source>
        <dbReference type="RuleBase" id="RU004453"/>
    </source>
</evidence>
<dbReference type="Proteomes" id="UP000192578">
    <property type="component" value="Unassembled WGS sequence"/>
</dbReference>
<keyword evidence="7" id="KW-1185">Reference proteome</keyword>
<protein>
    <submittedName>
        <fullName evidence="6">Acidic mammalian chitinase</fullName>
    </submittedName>
</protein>
<dbReference type="EMBL" id="MTYJ01000176">
    <property type="protein sequence ID" value="OWA49899.1"/>
    <property type="molecule type" value="Genomic_DNA"/>
</dbReference>
<dbReference type="OrthoDB" id="76388at2759"/>